<dbReference type="PANTHER" id="PTHR23306">
    <property type="entry name" value="TUMOR SUSCEPTIBILITY GENE 101 PROTEIN-RELATED"/>
    <property type="match status" value="1"/>
</dbReference>
<keyword evidence="3" id="KW-1185">Reference proteome</keyword>
<dbReference type="InterPro" id="IPR008883">
    <property type="entry name" value="UEV_N"/>
</dbReference>
<accession>A0A9W5WUQ9</accession>
<dbReference type="PANTHER" id="PTHR23306:SF3">
    <property type="entry name" value="TUMOR SUPPRESSOR PROTEIN 101"/>
    <property type="match status" value="1"/>
</dbReference>
<dbReference type="GO" id="GO:0000813">
    <property type="term" value="C:ESCRT I complex"/>
    <property type="evidence" value="ECO:0007669"/>
    <property type="project" value="TreeGrafter"/>
</dbReference>
<feature type="domain" description="UEV" evidence="1">
    <location>
        <begin position="13"/>
        <end position="163"/>
    </location>
</feature>
<comment type="caution">
    <text evidence="2">The sequence shown here is derived from an EMBL/GenBank/DDBJ whole genome shotgun (WGS) entry which is preliminary data.</text>
</comment>
<dbReference type="Proteomes" id="UP001057455">
    <property type="component" value="Unassembled WGS sequence"/>
</dbReference>
<dbReference type="InterPro" id="IPR052070">
    <property type="entry name" value="ESCRT-I_UEV_domain"/>
</dbReference>
<dbReference type="CDD" id="cd11685">
    <property type="entry name" value="UEV_TSG101-like"/>
    <property type="match status" value="1"/>
</dbReference>
<dbReference type="GO" id="GO:0043130">
    <property type="term" value="F:ubiquitin binding"/>
    <property type="evidence" value="ECO:0007669"/>
    <property type="project" value="TreeGrafter"/>
</dbReference>
<dbReference type="OrthoDB" id="306304at2759"/>
<sequence>MQHRALGWFFPFQKKSDLGKLLHGHFKNELLVENDVVMAIEQYPSLKPSLSKLFIYGVRAFVEYNGTEVVLNLRGTLPFTFCKTTYNCPLLITLGMFYPMAPPILRVLTNDSIKLTKNHPHVAANGLVKIPYLESWTTEFTLREAIRLTQLAFNIKSPIYSITPSSQPHAITVKPIEPVVSKLVLRPITKDVATTTPSITTPTPVLQRDSSYGDISGKLEDAKRMISSMLINDRSKLLTEYQYNIANYELHKLILENWVPMCSELGVALKAQNADKERLDRLLNECHGQLHTLEAIDDYYSRVVAAFTEFKRITSMPPDQDDCATDTLVAFSVSYSTPEDERLCRAIASEAAADAMLELIQSSFKRKLVTTKQYIQYIRQVSNEKFRAMHDRLLISRR</sequence>
<dbReference type="GO" id="GO:0008333">
    <property type="term" value="P:endosome to lysosome transport"/>
    <property type="evidence" value="ECO:0007669"/>
    <property type="project" value="TreeGrafter"/>
</dbReference>
<organism evidence="2 3">
    <name type="scientific">Babesia ovis</name>
    <dbReference type="NCBI Taxonomy" id="5869"/>
    <lineage>
        <taxon>Eukaryota</taxon>
        <taxon>Sar</taxon>
        <taxon>Alveolata</taxon>
        <taxon>Apicomplexa</taxon>
        <taxon>Aconoidasida</taxon>
        <taxon>Piroplasmida</taxon>
        <taxon>Babesiidae</taxon>
        <taxon>Babesia</taxon>
    </lineage>
</organism>
<dbReference type="EMBL" id="BLIY01000014">
    <property type="protein sequence ID" value="GFE54240.1"/>
    <property type="molecule type" value="Genomic_DNA"/>
</dbReference>
<protein>
    <recommendedName>
        <fullName evidence="1">UEV domain-containing protein</fullName>
    </recommendedName>
</protein>
<gene>
    <name evidence="2" type="ORF">BaOVIS_016440</name>
</gene>
<dbReference type="InterPro" id="IPR016135">
    <property type="entry name" value="UBQ-conjugating_enzyme/RWD"/>
</dbReference>
<proteinExistence type="predicted"/>
<evidence type="ECO:0000313" key="2">
    <source>
        <dbReference type="EMBL" id="GFE54240.1"/>
    </source>
</evidence>
<name>A0A9W5WUQ9_BABOV</name>
<reference evidence="2" key="1">
    <citation type="submission" date="2019-12" db="EMBL/GenBank/DDBJ databases">
        <title>Genome sequence of Babesia ovis.</title>
        <authorList>
            <person name="Yamagishi J."/>
            <person name="Sevinc F."/>
            <person name="Xuan X."/>
        </authorList>
    </citation>
    <scope>NUCLEOTIDE SEQUENCE</scope>
    <source>
        <strain evidence="2">Selcuk</strain>
    </source>
</reference>
<evidence type="ECO:0000313" key="3">
    <source>
        <dbReference type="Proteomes" id="UP001057455"/>
    </source>
</evidence>
<evidence type="ECO:0000259" key="1">
    <source>
        <dbReference type="PROSITE" id="PS51322"/>
    </source>
</evidence>
<dbReference type="PROSITE" id="PS51322">
    <property type="entry name" value="UEV"/>
    <property type="match status" value="1"/>
</dbReference>
<dbReference type="GO" id="GO:0015031">
    <property type="term" value="P:protein transport"/>
    <property type="evidence" value="ECO:0007669"/>
    <property type="project" value="InterPro"/>
</dbReference>
<dbReference type="SUPFAM" id="SSF54495">
    <property type="entry name" value="UBC-like"/>
    <property type="match status" value="1"/>
</dbReference>
<dbReference type="Gene3D" id="3.10.110.10">
    <property type="entry name" value="Ubiquitin Conjugating Enzyme"/>
    <property type="match status" value="1"/>
</dbReference>
<dbReference type="AlphaFoldDB" id="A0A9W5WUQ9"/>
<dbReference type="Pfam" id="PF05743">
    <property type="entry name" value="UEV"/>
    <property type="match status" value="1"/>
</dbReference>